<protein>
    <recommendedName>
        <fullName evidence="6">GTP-binding protein</fullName>
    </recommendedName>
</protein>
<dbReference type="Proteomes" id="UP001061958">
    <property type="component" value="Unassembled WGS sequence"/>
</dbReference>
<evidence type="ECO:0000256" key="2">
    <source>
        <dbReference type="ARBA" id="ARBA00022741"/>
    </source>
</evidence>
<reference evidence="4" key="1">
    <citation type="journal article" date="2022" name="Proc. Natl. Acad. Sci. U.S.A.">
        <title>Life cycle and functional genomics of the unicellular red alga Galdieria for elucidating algal and plant evolution and industrial use.</title>
        <authorList>
            <person name="Hirooka S."/>
            <person name="Itabashi T."/>
            <person name="Ichinose T.M."/>
            <person name="Onuma R."/>
            <person name="Fujiwara T."/>
            <person name="Yamashita S."/>
            <person name="Jong L.W."/>
            <person name="Tomita R."/>
            <person name="Iwane A.H."/>
            <person name="Miyagishima S.Y."/>
        </authorList>
    </citation>
    <scope>NUCLEOTIDE SEQUENCE</scope>
    <source>
        <strain evidence="4">NBRC 102759</strain>
    </source>
</reference>
<proteinExistence type="inferred from homology"/>
<dbReference type="GO" id="GO:1990131">
    <property type="term" value="C:Gtr1-Gtr2 GTPase complex"/>
    <property type="evidence" value="ECO:0007669"/>
    <property type="project" value="TreeGrafter"/>
</dbReference>
<dbReference type="Pfam" id="PF04670">
    <property type="entry name" value="Gtr1_RagA"/>
    <property type="match status" value="1"/>
</dbReference>
<evidence type="ECO:0000256" key="3">
    <source>
        <dbReference type="ARBA" id="ARBA00023134"/>
    </source>
</evidence>
<gene>
    <name evidence="4" type="ORF">GpartN1_g7168.t1</name>
</gene>
<dbReference type="InterPro" id="IPR027417">
    <property type="entry name" value="P-loop_NTPase"/>
</dbReference>
<dbReference type="GO" id="GO:0003924">
    <property type="term" value="F:GTPase activity"/>
    <property type="evidence" value="ECO:0007669"/>
    <property type="project" value="TreeGrafter"/>
</dbReference>
<organism evidence="4 5">
    <name type="scientific">Galdieria partita</name>
    <dbReference type="NCBI Taxonomy" id="83374"/>
    <lineage>
        <taxon>Eukaryota</taxon>
        <taxon>Rhodophyta</taxon>
        <taxon>Bangiophyceae</taxon>
        <taxon>Galdieriales</taxon>
        <taxon>Galdieriaceae</taxon>
        <taxon>Galdieria</taxon>
    </lineage>
</organism>
<dbReference type="GO" id="GO:0009267">
    <property type="term" value="P:cellular response to starvation"/>
    <property type="evidence" value="ECO:0007669"/>
    <property type="project" value="TreeGrafter"/>
</dbReference>
<dbReference type="OrthoDB" id="26136at2759"/>
<dbReference type="AlphaFoldDB" id="A0A9C7Q4I0"/>
<reference evidence="4" key="2">
    <citation type="submission" date="2022-01" db="EMBL/GenBank/DDBJ databases">
        <authorList>
            <person name="Hirooka S."/>
            <person name="Miyagishima S.Y."/>
        </authorList>
    </citation>
    <scope>NUCLEOTIDE SEQUENCE</scope>
    <source>
        <strain evidence="4">NBRC 102759</strain>
    </source>
</reference>
<dbReference type="EMBL" id="BQMJ01000068">
    <property type="protein sequence ID" value="GJQ15377.1"/>
    <property type="molecule type" value="Genomic_DNA"/>
</dbReference>
<keyword evidence="3" id="KW-0342">GTP-binding</keyword>
<sequence length="409" mass="45727">MEQDGHSLKATVSSYTKYAKDLGPYCVTEVEKVKGNLISESSLSALSQSNRTPRLSTGKCNIALTGLARSGKTSIHSVIFHKISPHETLFLESTGRIVKHVVSHSPFCQLELWDLPPELLQSDSESSPSLEDIVSICSALLFVLDTTTETPDETLQLLHQTIVRCYNANPNIHMEVFIHKTDVLSDEQKLSFQREIQEHVDGELRDIGLDRVVSQVSYRLTSIFDHSIYEAFSQVLQKLHPQTSLLERLLDTFVGYSGIENAFLFDAVSKLVVATDSSPVHGNDFELCSDMIEVAIDISGIYSFGNSRNHTEDSVESNRIVEESSSSLDHWNISSLSCGYFFQDSSCWCTIRLGNGMVLHMKCVGYYLCLVLMARGEILDSNWGLVGYNVRVFSECLAKIITKSMRCRD</sequence>
<accession>A0A9C7Q4I0</accession>
<dbReference type="GO" id="GO:0010507">
    <property type="term" value="P:negative regulation of autophagy"/>
    <property type="evidence" value="ECO:0007669"/>
    <property type="project" value="TreeGrafter"/>
</dbReference>
<evidence type="ECO:0000313" key="4">
    <source>
        <dbReference type="EMBL" id="GJQ15377.1"/>
    </source>
</evidence>
<dbReference type="GO" id="GO:1904263">
    <property type="term" value="P:positive regulation of TORC1 signaling"/>
    <property type="evidence" value="ECO:0007669"/>
    <property type="project" value="TreeGrafter"/>
</dbReference>
<evidence type="ECO:0008006" key="6">
    <source>
        <dbReference type="Google" id="ProtNLM"/>
    </source>
</evidence>
<dbReference type="GO" id="GO:0005525">
    <property type="term" value="F:GTP binding"/>
    <property type="evidence" value="ECO:0007669"/>
    <property type="project" value="UniProtKB-KW"/>
</dbReference>
<dbReference type="PANTHER" id="PTHR11259">
    <property type="entry name" value="RAS-RELATED GTP BINDING RAG/GTR YEAST"/>
    <property type="match status" value="1"/>
</dbReference>
<dbReference type="Gene3D" id="3.40.50.300">
    <property type="entry name" value="P-loop containing nucleotide triphosphate hydrolases"/>
    <property type="match status" value="1"/>
</dbReference>
<name>A0A9C7Q4I0_9RHOD</name>
<dbReference type="Gene3D" id="3.30.450.190">
    <property type="match status" value="1"/>
</dbReference>
<dbReference type="SUPFAM" id="SSF52540">
    <property type="entry name" value="P-loop containing nucleoside triphosphate hydrolases"/>
    <property type="match status" value="1"/>
</dbReference>
<dbReference type="PANTHER" id="PTHR11259:SF2">
    <property type="entry name" value="GH16429P"/>
    <property type="match status" value="1"/>
</dbReference>
<evidence type="ECO:0000313" key="5">
    <source>
        <dbReference type="Proteomes" id="UP001061958"/>
    </source>
</evidence>
<keyword evidence="2" id="KW-0547">Nucleotide-binding</keyword>
<dbReference type="GO" id="GO:0005764">
    <property type="term" value="C:lysosome"/>
    <property type="evidence" value="ECO:0007669"/>
    <property type="project" value="TreeGrafter"/>
</dbReference>
<evidence type="ECO:0000256" key="1">
    <source>
        <dbReference type="ARBA" id="ARBA00007756"/>
    </source>
</evidence>
<keyword evidence="5" id="KW-1185">Reference proteome</keyword>
<comment type="similarity">
    <text evidence="1">Belongs to the GTR/RAG GTP-binding protein family.</text>
</comment>
<dbReference type="InterPro" id="IPR006762">
    <property type="entry name" value="Gtr1_RagA"/>
</dbReference>
<dbReference type="GO" id="GO:0005634">
    <property type="term" value="C:nucleus"/>
    <property type="evidence" value="ECO:0007669"/>
    <property type="project" value="TreeGrafter"/>
</dbReference>
<comment type="caution">
    <text evidence="4">The sequence shown here is derived from an EMBL/GenBank/DDBJ whole genome shotgun (WGS) entry which is preliminary data.</text>
</comment>